<sequence length="601" mass="67537">MKTNNEKKKKKKNTEFEFCKACKLNHDQGQNHKYLPNHKKSLSNFLSRFQTKLADIRFFLRNPTILRPELASRNRIWCVFCDFDIHETGSYFACAKAISHLASEEHLKKLKHFMWKYGGGMDRVDTFRISEADVAKWEKKCEALGNEASSYSDGSRGMQVGTSNDIRDELSHENINSFENNSVDNVNLNISNVVMPLQYYTNEYQISNPGFSAVRNAGPSMYGAVSTLPVDTCSATNLCNSNDTMGNWNGQHSVPYNNINCASDPVNGELCQVYQSEIIRHGVSSLQDSQNIPQVPAMAPQLTGGTRVPALTPQMAGGNVHTGAPPPWFEGTDTNQLNFQPTISNKSMLISNKSGKSHKLNPKRVGAAWAERRKMEMEMEKRGEAVKSDYNANWLPNFGRVWQSGSRKESRKEFEKEKQKLSNVEIDTEMPIMIQPYISKRMRKDAGIFTSLNPEMKQLWTMSDAAKHSSFPTVINLAKPMDSIQFLLSRLPSFCPVPLVSDHSIKAHKLPVASFSIQVCMMNSGAFLRVVHKLGFSLHVRAARSSSRKIVMPPELMADSFIYRGCTRRIRRLQGLYAEGVGGKAGNGGAEDEELPCSYFR</sequence>
<organism evidence="1 2">
    <name type="scientific">Salix suchowensis</name>
    <dbReference type="NCBI Taxonomy" id="1278906"/>
    <lineage>
        <taxon>Eukaryota</taxon>
        <taxon>Viridiplantae</taxon>
        <taxon>Streptophyta</taxon>
        <taxon>Embryophyta</taxon>
        <taxon>Tracheophyta</taxon>
        <taxon>Spermatophyta</taxon>
        <taxon>Magnoliopsida</taxon>
        <taxon>eudicotyledons</taxon>
        <taxon>Gunneridae</taxon>
        <taxon>Pentapetalae</taxon>
        <taxon>rosids</taxon>
        <taxon>fabids</taxon>
        <taxon>Malpighiales</taxon>
        <taxon>Salicaceae</taxon>
        <taxon>Saliceae</taxon>
        <taxon>Salix</taxon>
    </lineage>
</organism>
<dbReference type="PANTHER" id="PTHR31198">
    <property type="entry name" value="COILED-COIL DOMAIN-CONTAINING PROTEIN 84"/>
    <property type="match status" value="1"/>
</dbReference>
<reference evidence="1" key="1">
    <citation type="submission" date="2022-10" db="EMBL/GenBank/DDBJ databases">
        <authorList>
            <person name="Hyden B.L."/>
            <person name="Feng K."/>
            <person name="Yates T."/>
            <person name="Jawdy S."/>
            <person name="Smart L.B."/>
            <person name="Muchero W."/>
        </authorList>
    </citation>
    <scope>NUCLEOTIDE SEQUENCE</scope>
    <source>
        <tissue evidence="1">Shoot tip</tissue>
    </source>
</reference>
<dbReference type="Proteomes" id="UP001141253">
    <property type="component" value="Chromosome 12"/>
</dbReference>
<proteinExistence type="predicted"/>
<dbReference type="InterPro" id="IPR028015">
    <property type="entry name" value="CCDC84-like"/>
</dbReference>
<gene>
    <name evidence="1" type="ORF">OIU77_000368</name>
</gene>
<keyword evidence="2" id="KW-1185">Reference proteome</keyword>
<evidence type="ECO:0000313" key="1">
    <source>
        <dbReference type="EMBL" id="KAJ6375373.1"/>
    </source>
</evidence>
<dbReference type="PANTHER" id="PTHR31198:SF1">
    <property type="entry name" value="CENTROSOMAL AT-AC SPLICING FACTOR"/>
    <property type="match status" value="1"/>
</dbReference>
<name>A0ABQ9B868_9ROSI</name>
<comment type="caution">
    <text evidence="1">The sequence shown here is derived from an EMBL/GenBank/DDBJ whole genome shotgun (WGS) entry which is preliminary data.</text>
</comment>
<evidence type="ECO:0008006" key="3">
    <source>
        <dbReference type="Google" id="ProtNLM"/>
    </source>
</evidence>
<accession>A0ABQ9B868</accession>
<dbReference type="EMBL" id="JAPFFI010000010">
    <property type="protein sequence ID" value="KAJ6375373.1"/>
    <property type="molecule type" value="Genomic_DNA"/>
</dbReference>
<dbReference type="Pfam" id="PF14968">
    <property type="entry name" value="CCDC84"/>
    <property type="match status" value="1"/>
</dbReference>
<reference evidence="1" key="2">
    <citation type="journal article" date="2023" name="Int. J. Mol. Sci.">
        <title>De Novo Assembly and Annotation of 11 Diverse Shrub Willow (Salix) Genomes Reveals Novel Gene Organization in Sex-Linked Regions.</title>
        <authorList>
            <person name="Hyden B."/>
            <person name="Feng K."/>
            <person name="Yates T.B."/>
            <person name="Jawdy S."/>
            <person name="Cereghino C."/>
            <person name="Smart L.B."/>
            <person name="Muchero W."/>
        </authorList>
    </citation>
    <scope>NUCLEOTIDE SEQUENCE</scope>
    <source>
        <tissue evidence="1">Shoot tip</tissue>
    </source>
</reference>
<protein>
    <recommendedName>
        <fullName evidence="3">TITAN-like protein</fullName>
    </recommendedName>
</protein>
<evidence type="ECO:0000313" key="2">
    <source>
        <dbReference type="Proteomes" id="UP001141253"/>
    </source>
</evidence>